<reference evidence="3 4" key="1">
    <citation type="submission" date="2016-09" db="EMBL/GenBank/DDBJ databases">
        <title>Bacillus aquimaris SAMM genome sequence reveals colonization and biosurfactant production capacities.</title>
        <authorList>
            <person name="Waghmode S.R."/>
            <person name="Suryavanshi M.V."/>
        </authorList>
    </citation>
    <scope>NUCLEOTIDE SEQUENCE [LARGE SCALE GENOMIC DNA]</scope>
    <source>
        <strain evidence="3 4">SAMM</strain>
    </source>
</reference>
<feature type="coiled-coil region" evidence="1">
    <location>
        <begin position="66"/>
        <end position="124"/>
    </location>
</feature>
<dbReference type="InterPro" id="IPR025580">
    <property type="entry name" value="Gp46"/>
</dbReference>
<dbReference type="Proteomes" id="UP000182062">
    <property type="component" value="Unassembled WGS sequence"/>
</dbReference>
<gene>
    <name evidence="3" type="ORF">BHE18_08335</name>
</gene>
<feature type="region of interest" description="Disordered" evidence="2">
    <location>
        <begin position="28"/>
        <end position="53"/>
    </location>
</feature>
<evidence type="ECO:0000256" key="1">
    <source>
        <dbReference type="SAM" id="Coils"/>
    </source>
</evidence>
<evidence type="ECO:0000313" key="4">
    <source>
        <dbReference type="Proteomes" id="UP000182062"/>
    </source>
</evidence>
<feature type="region of interest" description="Disordered" evidence="2">
    <location>
        <begin position="183"/>
        <end position="217"/>
    </location>
</feature>
<comment type="caution">
    <text evidence="3">The sequence shown here is derived from an EMBL/GenBank/DDBJ whole genome shotgun (WGS) entry which is preliminary data.</text>
</comment>
<feature type="compositionally biased region" description="Polar residues" evidence="2">
    <location>
        <begin position="193"/>
        <end position="204"/>
    </location>
</feature>
<dbReference type="EMBL" id="MINN01000085">
    <property type="protein sequence ID" value="OIU71046.1"/>
    <property type="molecule type" value="Genomic_DNA"/>
</dbReference>
<dbReference type="Pfam" id="PF14265">
    <property type="entry name" value="DUF4355"/>
    <property type="match status" value="1"/>
</dbReference>
<dbReference type="OrthoDB" id="2972044at2"/>
<feature type="compositionally biased region" description="Pro residues" evidence="2">
    <location>
        <begin position="33"/>
        <end position="49"/>
    </location>
</feature>
<accession>A0A1J6VYY7</accession>
<evidence type="ECO:0000256" key="2">
    <source>
        <dbReference type="SAM" id="MobiDB-lite"/>
    </source>
</evidence>
<evidence type="ECO:0000313" key="3">
    <source>
        <dbReference type="EMBL" id="OIU71046.1"/>
    </source>
</evidence>
<organism evidence="3 4">
    <name type="scientific">Rossellomorea aquimaris</name>
    <dbReference type="NCBI Taxonomy" id="189382"/>
    <lineage>
        <taxon>Bacteria</taxon>
        <taxon>Bacillati</taxon>
        <taxon>Bacillota</taxon>
        <taxon>Bacilli</taxon>
        <taxon>Bacillales</taxon>
        <taxon>Bacillaceae</taxon>
        <taxon>Rossellomorea</taxon>
    </lineage>
</organism>
<proteinExistence type="predicted"/>
<sequence length="217" mass="24775">MKVTGPINVFNPAAFKKQFEPLKLNLQYFSEPNDPPADPPNSDDPPSDPPAKLELSEEELQKKIEAESDRKLAKALEKKQKEWEDQLDQRIADAKKDAEQYAKMTQKEREDAEFKKRLEALDKRERELNTKQLRSEVETDLKDEGLPAAFAESLIKLEDNEKIKEAVTSIKKEFDAAVNNAVKEKLRQDPPETGSSKITNSSHTSKAEMARKNRIIK</sequence>
<keyword evidence="4" id="KW-1185">Reference proteome</keyword>
<evidence type="ECO:0008006" key="5">
    <source>
        <dbReference type="Google" id="ProtNLM"/>
    </source>
</evidence>
<name>A0A1J6VYY7_9BACI</name>
<dbReference type="AlphaFoldDB" id="A0A1J6VYY7"/>
<protein>
    <recommendedName>
        <fullName evidence="5">DUF4355 domain-containing protein</fullName>
    </recommendedName>
</protein>
<keyword evidence="1" id="KW-0175">Coiled coil</keyword>